<evidence type="ECO:0000313" key="1">
    <source>
        <dbReference type="EMBL" id="DAE14667.1"/>
    </source>
</evidence>
<proteinExistence type="predicted"/>
<accession>A0A8S5Q7A9</accession>
<dbReference type="EMBL" id="BK015590">
    <property type="protein sequence ID" value="DAE14667.1"/>
    <property type="molecule type" value="Genomic_DNA"/>
</dbReference>
<protein>
    <submittedName>
        <fullName evidence="1">HTH-type transcriptional regulator</fullName>
    </submittedName>
</protein>
<reference evidence="1" key="1">
    <citation type="journal article" date="2021" name="Proc. Natl. Acad. Sci. U.S.A.">
        <title>A Catalog of Tens of Thousands of Viruses from Human Metagenomes Reveals Hidden Associations with Chronic Diseases.</title>
        <authorList>
            <person name="Tisza M.J."/>
            <person name="Buck C.B."/>
        </authorList>
    </citation>
    <scope>NUCLEOTIDE SEQUENCE</scope>
    <source>
        <strain evidence="1">CtAca11</strain>
    </source>
</reference>
<sequence length="193" mass="21621">MKRFVLADGAKEEINKIFEKARVTKREVAGLLDVTPITFYYKTCGKRSSFSAREVEKLLDAFPEISKAFFKPYKYGDHVNKCGDHVTAKSITPIEVKRISNGYEAQFTGVDGKLHSAYGKTELEARKKAEERMASITVKQEKVPDDKAGINISGDEAMVLLNQLMLDLRNGAVSEADKPILKSIYMRLAVQII</sequence>
<name>A0A8S5Q7A9_9CAUD</name>
<organism evidence="1">
    <name type="scientific">Myoviridae sp. ctAca11</name>
    <dbReference type="NCBI Taxonomy" id="2825043"/>
    <lineage>
        <taxon>Viruses</taxon>
        <taxon>Duplodnaviria</taxon>
        <taxon>Heunggongvirae</taxon>
        <taxon>Uroviricota</taxon>
        <taxon>Caudoviricetes</taxon>
    </lineage>
</organism>